<reference evidence="2 3" key="1">
    <citation type="journal article" date="2020" name="bioRxiv">
        <title>Whole genome comparisons of ergot fungi reveals the divergence and evolution of species within the genus Claviceps are the result of varying mechanisms driving genome evolution and host range expansion.</title>
        <authorList>
            <person name="Wyka S.A."/>
            <person name="Mondo S.J."/>
            <person name="Liu M."/>
            <person name="Dettman J."/>
            <person name="Nalam V."/>
            <person name="Broders K.D."/>
        </authorList>
    </citation>
    <scope>NUCLEOTIDE SEQUENCE [LARGE SCALE GENOMIC DNA]</scope>
    <source>
        <strain evidence="2 3">LM583</strain>
    </source>
</reference>
<keyword evidence="3" id="KW-1185">Reference proteome</keyword>
<evidence type="ECO:0000256" key="1">
    <source>
        <dbReference type="SAM" id="MobiDB-lite"/>
    </source>
</evidence>
<sequence>MPVLVSTRWLMADAEEWDEKEERRLHKTQDARQRPATFQTSDPPPHTATRQATSSPSQTQGCHARGTKRRQTKRWPSVGAGMRVPLTCVVVSRCRTSSSSLALFTSKLSLDSGFTRQPIHSGQSRITTSQPGETVSAHCSTYLTGVKGGDDEARSQSCLYGQNRNSTDHSHACMQRTTDDNMLSRVQT</sequence>
<accession>A0ABQ7P887</accession>
<dbReference type="Proteomes" id="UP000742024">
    <property type="component" value="Unassembled WGS sequence"/>
</dbReference>
<evidence type="ECO:0000313" key="2">
    <source>
        <dbReference type="EMBL" id="KAG5956454.1"/>
    </source>
</evidence>
<evidence type="ECO:0000313" key="3">
    <source>
        <dbReference type="Proteomes" id="UP000742024"/>
    </source>
</evidence>
<name>A0ABQ7P887_9HYPO</name>
<dbReference type="EMBL" id="SRPR01000206">
    <property type="protein sequence ID" value="KAG5956454.1"/>
    <property type="molecule type" value="Genomic_DNA"/>
</dbReference>
<proteinExistence type="predicted"/>
<gene>
    <name evidence="2" type="ORF">E4U57_002604</name>
</gene>
<organism evidence="2 3">
    <name type="scientific">Claviceps arundinis</name>
    <dbReference type="NCBI Taxonomy" id="1623583"/>
    <lineage>
        <taxon>Eukaryota</taxon>
        <taxon>Fungi</taxon>
        <taxon>Dikarya</taxon>
        <taxon>Ascomycota</taxon>
        <taxon>Pezizomycotina</taxon>
        <taxon>Sordariomycetes</taxon>
        <taxon>Hypocreomycetidae</taxon>
        <taxon>Hypocreales</taxon>
        <taxon>Clavicipitaceae</taxon>
        <taxon>Claviceps</taxon>
    </lineage>
</organism>
<feature type="region of interest" description="Disordered" evidence="1">
    <location>
        <begin position="160"/>
        <end position="188"/>
    </location>
</feature>
<feature type="compositionally biased region" description="Polar residues" evidence="1">
    <location>
        <begin position="48"/>
        <end position="61"/>
    </location>
</feature>
<comment type="caution">
    <text evidence="2">The sequence shown here is derived from an EMBL/GenBank/DDBJ whole genome shotgun (WGS) entry which is preliminary data.</text>
</comment>
<protein>
    <submittedName>
        <fullName evidence="2">Uncharacterized protein</fullName>
    </submittedName>
</protein>
<feature type="region of interest" description="Disordered" evidence="1">
    <location>
        <begin position="18"/>
        <end position="78"/>
    </location>
</feature>
<feature type="compositionally biased region" description="Basic and acidic residues" evidence="1">
    <location>
        <begin position="20"/>
        <end position="33"/>
    </location>
</feature>